<dbReference type="Pfam" id="PF03358">
    <property type="entry name" value="FMN_red"/>
    <property type="match status" value="1"/>
</dbReference>
<evidence type="ECO:0000256" key="4">
    <source>
        <dbReference type="ARBA" id="ARBA00022643"/>
    </source>
</evidence>
<evidence type="ECO:0000313" key="7">
    <source>
        <dbReference type="EMBL" id="ABR55686.1"/>
    </source>
</evidence>
<dbReference type="GO" id="GO:0016491">
    <property type="term" value="F:oxidoreductase activity"/>
    <property type="evidence" value="ECO:0007669"/>
    <property type="project" value="InterPro"/>
</dbReference>
<feature type="domain" description="NADPH-dependent FMN reductase-like" evidence="6">
    <location>
        <begin position="1"/>
        <end position="120"/>
    </location>
</feature>
<comment type="cofactor">
    <cofactor evidence="1">
        <name>FMN</name>
        <dbReference type="ChEBI" id="CHEBI:58210"/>
    </cofactor>
</comment>
<accession>A6UT64</accession>
<comment type="cofactor">
    <cofactor evidence="2">
        <name>[4Fe-4S] cluster</name>
        <dbReference type="ChEBI" id="CHEBI:49883"/>
    </cofactor>
</comment>
<keyword evidence="4" id="KW-0288">FMN</keyword>
<name>A6UT64_META3</name>
<reference evidence="7" key="1">
    <citation type="submission" date="2007-06" db="EMBL/GenBank/DDBJ databases">
        <title>Complete sequence of Methanococcus aeolicus Nankai-3.</title>
        <authorList>
            <consortium name="US DOE Joint Genome Institute"/>
            <person name="Copeland A."/>
            <person name="Lucas S."/>
            <person name="Lapidus A."/>
            <person name="Barry K."/>
            <person name="Glavina del Rio T."/>
            <person name="Dalin E."/>
            <person name="Tice H."/>
            <person name="Pitluck S."/>
            <person name="Chain P."/>
            <person name="Malfatti S."/>
            <person name="Shin M."/>
            <person name="Vergez L."/>
            <person name="Schmutz J."/>
            <person name="Larimer F."/>
            <person name="Land M."/>
            <person name="Hauser L."/>
            <person name="Kyrpides N."/>
            <person name="Lykidis A."/>
            <person name="Sieprawska-Lupa M."/>
            <person name="Whitman W.B."/>
            <person name="Richardson P."/>
        </authorList>
    </citation>
    <scope>NUCLEOTIDE SEQUENCE [LARGE SCALE GENOMIC DNA]</scope>
    <source>
        <strain evidence="7">Nankai-3</strain>
    </source>
</reference>
<evidence type="ECO:0000256" key="2">
    <source>
        <dbReference type="ARBA" id="ARBA00001966"/>
    </source>
</evidence>
<dbReference type="InterPro" id="IPR051796">
    <property type="entry name" value="ISF_SsuE-like"/>
</dbReference>
<dbReference type="GeneID" id="5326568"/>
<sequence>MKVLGFSGSPIKNSNTDRVILEVLKATGLKYEFIKLADYKIEPCKACLGCVKTNECVIKDDGIKLAKKVKEADAIVIGGYTSYSSLDARTKAFIERLYPLRHNFGFMAGKVGAAVITSAVPEENKMLPPAAEMGVNSIMFYMMEEGMKFLGSVKVLGNVPCVSCRVEEDCEVSGLKMIHGPDATIDSVGIKSFEEQETAIKGARELGEKIAQALKSKVNREEYYV</sequence>
<dbReference type="AlphaFoldDB" id="A6UT64"/>
<keyword evidence="8" id="KW-1185">Reference proteome</keyword>
<gene>
    <name evidence="7" type="ordered locus">Maeo_0094</name>
</gene>
<dbReference type="HOGENOM" id="CLU_050993_3_2_2"/>
<keyword evidence="3" id="KW-0285">Flavoprotein</keyword>
<dbReference type="Gene3D" id="3.40.50.360">
    <property type="match status" value="1"/>
</dbReference>
<organism evidence="7 8">
    <name type="scientific">Methanococcus aeolicus (strain ATCC BAA-1280 / DSM 17508 / OCM 812 / Nankai-3)</name>
    <dbReference type="NCBI Taxonomy" id="419665"/>
    <lineage>
        <taxon>Archaea</taxon>
        <taxon>Methanobacteriati</taxon>
        <taxon>Methanobacteriota</taxon>
        <taxon>Methanomada group</taxon>
        <taxon>Methanococci</taxon>
        <taxon>Methanococcales</taxon>
        <taxon>Methanococcaceae</taxon>
        <taxon>Methanococcus</taxon>
    </lineage>
</organism>
<dbReference type="SUPFAM" id="SSF52218">
    <property type="entry name" value="Flavoproteins"/>
    <property type="match status" value="1"/>
</dbReference>
<evidence type="ECO:0000256" key="3">
    <source>
        <dbReference type="ARBA" id="ARBA00022630"/>
    </source>
</evidence>
<dbReference type="PANTHER" id="PTHR43278:SF1">
    <property type="entry name" value="IRON-SULFUR FLAVOPROTEIN MJ1083"/>
    <property type="match status" value="1"/>
</dbReference>
<proteinExistence type="inferred from homology"/>
<dbReference type="eggNOG" id="arCOG02573">
    <property type="taxonomic scope" value="Archaea"/>
</dbReference>
<protein>
    <submittedName>
        <fullName evidence="7">NADPH-dependent FMN reductase</fullName>
    </submittedName>
</protein>
<dbReference type="KEGG" id="mae:Maeo_0094"/>
<comment type="similarity">
    <text evidence="5">Belongs to the SsuE family. Isf subfamily.</text>
</comment>
<dbReference type="EMBL" id="CP000743">
    <property type="protein sequence ID" value="ABR55686.1"/>
    <property type="molecule type" value="Genomic_DNA"/>
</dbReference>
<dbReference type="InterPro" id="IPR029039">
    <property type="entry name" value="Flavoprotein-like_sf"/>
</dbReference>
<evidence type="ECO:0000256" key="5">
    <source>
        <dbReference type="ARBA" id="ARBA00038292"/>
    </source>
</evidence>
<evidence type="ECO:0000313" key="8">
    <source>
        <dbReference type="Proteomes" id="UP000001106"/>
    </source>
</evidence>
<dbReference type="OrthoDB" id="9059at2157"/>
<dbReference type="Proteomes" id="UP000001106">
    <property type="component" value="Chromosome"/>
</dbReference>
<dbReference type="PANTHER" id="PTHR43278">
    <property type="entry name" value="NAD(P)H-DEPENDENT FMN-CONTAINING OXIDOREDUCTASE YWQN-RELATED"/>
    <property type="match status" value="1"/>
</dbReference>
<dbReference type="RefSeq" id="WP_011972818.1">
    <property type="nucleotide sequence ID" value="NC_009635.1"/>
</dbReference>
<dbReference type="STRING" id="419665.Maeo_0094"/>
<evidence type="ECO:0000256" key="1">
    <source>
        <dbReference type="ARBA" id="ARBA00001917"/>
    </source>
</evidence>
<dbReference type="InterPro" id="IPR005025">
    <property type="entry name" value="FMN_Rdtase-like_dom"/>
</dbReference>
<evidence type="ECO:0000259" key="6">
    <source>
        <dbReference type="Pfam" id="PF03358"/>
    </source>
</evidence>